<evidence type="ECO:0000256" key="8">
    <source>
        <dbReference type="PROSITE-ProRule" id="PRU01016"/>
    </source>
</evidence>
<evidence type="ECO:0000256" key="10">
    <source>
        <dbReference type="RuleBase" id="RU000417"/>
    </source>
</evidence>
<dbReference type="OrthoDB" id="6734904at2759"/>
<comment type="catalytic activity">
    <reaction evidence="10">
        <text>a 2'-deoxycytidine in DNA + S-adenosyl-L-methionine = a 5-methyl-2'-deoxycytidine in DNA + S-adenosyl-L-homocysteine + H(+)</text>
        <dbReference type="Rhea" id="RHEA:13681"/>
        <dbReference type="Rhea" id="RHEA-COMP:11369"/>
        <dbReference type="Rhea" id="RHEA-COMP:11370"/>
        <dbReference type="ChEBI" id="CHEBI:15378"/>
        <dbReference type="ChEBI" id="CHEBI:57856"/>
        <dbReference type="ChEBI" id="CHEBI:59789"/>
        <dbReference type="ChEBI" id="CHEBI:85452"/>
        <dbReference type="ChEBI" id="CHEBI:85454"/>
        <dbReference type="EC" id="2.1.1.37"/>
    </reaction>
</comment>
<dbReference type="PRINTS" id="PR00105">
    <property type="entry name" value="C5METTRFRASE"/>
</dbReference>
<dbReference type="EMBL" id="AMQN01005406">
    <property type="status" value="NOT_ANNOTATED_CDS"/>
    <property type="molecule type" value="Genomic_DNA"/>
</dbReference>
<evidence type="ECO:0000256" key="9">
    <source>
        <dbReference type="RuleBase" id="RU000416"/>
    </source>
</evidence>
<dbReference type="Gene3D" id="3.90.120.10">
    <property type="entry name" value="DNA Methylase, subunit A, domain 2"/>
    <property type="match status" value="1"/>
</dbReference>
<keyword evidence="6" id="KW-0539">Nucleus</keyword>
<dbReference type="FunFam" id="3.90.120.10:FF:000001">
    <property type="entry name" value="DNA (cytosine-5)-methyltransferase"/>
    <property type="match status" value="1"/>
</dbReference>
<dbReference type="SUPFAM" id="SSF53335">
    <property type="entry name" value="S-adenosyl-L-methionine-dependent methyltransferases"/>
    <property type="match status" value="1"/>
</dbReference>
<dbReference type="PANTHER" id="PTHR10629:SF52">
    <property type="entry name" value="DNA (CYTOSINE-5)-METHYLTRANSFERASE 1"/>
    <property type="match status" value="1"/>
</dbReference>
<feature type="domain" description="BAH" evidence="12">
    <location>
        <begin position="156"/>
        <end position="277"/>
    </location>
</feature>
<dbReference type="PIRSF" id="PIRSF037404">
    <property type="entry name" value="DNMT1"/>
    <property type="match status" value="1"/>
</dbReference>
<reference evidence="14" key="3">
    <citation type="submission" date="2015-06" db="UniProtKB">
        <authorList>
            <consortium name="EnsemblMetazoa"/>
        </authorList>
    </citation>
    <scope>IDENTIFICATION</scope>
</reference>
<dbReference type="GO" id="GO:0005634">
    <property type="term" value="C:nucleus"/>
    <property type="evidence" value="ECO:0007669"/>
    <property type="project" value="UniProtKB-SubCell"/>
</dbReference>
<dbReference type="InterPro" id="IPR018117">
    <property type="entry name" value="C5_DNA_meth_AS"/>
</dbReference>
<dbReference type="PROSITE" id="PS51679">
    <property type="entry name" value="SAM_MT_C5"/>
    <property type="match status" value="1"/>
</dbReference>
<evidence type="ECO:0000256" key="11">
    <source>
        <dbReference type="SAM" id="MobiDB-lite"/>
    </source>
</evidence>
<keyword evidence="5" id="KW-0238">DNA-binding</keyword>
<keyword evidence="3 8" id="KW-0808">Transferase</keyword>
<dbReference type="Pfam" id="PF01426">
    <property type="entry name" value="BAH"/>
    <property type="match status" value="1"/>
</dbReference>
<dbReference type="GO" id="GO:0006346">
    <property type="term" value="P:DNA methylation-dependent constitutive heterochromatin formation"/>
    <property type="evidence" value="ECO:0007669"/>
    <property type="project" value="InterPro"/>
</dbReference>
<accession>R7V1L1</accession>
<keyword evidence="2 8" id="KW-0489">Methyltransferase</keyword>
<evidence type="ECO:0000256" key="3">
    <source>
        <dbReference type="ARBA" id="ARBA00022679"/>
    </source>
</evidence>
<dbReference type="Gene3D" id="3.40.50.150">
    <property type="entry name" value="Vaccinia Virus protein VP39"/>
    <property type="match status" value="1"/>
</dbReference>
<dbReference type="STRING" id="283909.R7V1L1"/>
<dbReference type="HOGENOM" id="CLU_002247_0_0_1"/>
<dbReference type="PANTHER" id="PTHR10629">
    <property type="entry name" value="CYTOSINE-SPECIFIC METHYLTRANSFERASE"/>
    <property type="match status" value="1"/>
</dbReference>
<proteinExistence type="inferred from homology"/>
<dbReference type="GO" id="GO:0032259">
    <property type="term" value="P:methylation"/>
    <property type="evidence" value="ECO:0007669"/>
    <property type="project" value="UniProtKB-KW"/>
</dbReference>
<evidence type="ECO:0000256" key="2">
    <source>
        <dbReference type="ARBA" id="ARBA00022603"/>
    </source>
</evidence>
<keyword evidence="15" id="KW-1185">Reference proteome</keyword>
<dbReference type="GO" id="GO:0003682">
    <property type="term" value="F:chromatin binding"/>
    <property type="evidence" value="ECO:0007669"/>
    <property type="project" value="InterPro"/>
</dbReference>
<evidence type="ECO:0000256" key="4">
    <source>
        <dbReference type="ARBA" id="ARBA00022691"/>
    </source>
</evidence>
<reference evidence="13 15" key="2">
    <citation type="journal article" date="2013" name="Nature">
        <title>Insights into bilaterian evolution from three spiralian genomes.</title>
        <authorList>
            <person name="Simakov O."/>
            <person name="Marletaz F."/>
            <person name="Cho S.J."/>
            <person name="Edsinger-Gonzales E."/>
            <person name="Havlak P."/>
            <person name="Hellsten U."/>
            <person name="Kuo D.H."/>
            <person name="Larsson T."/>
            <person name="Lv J."/>
            <person name="Arendt D."/>
            <person name="Savage R."/>
            <person name="Osoegawa K."/>
            <person name="de Jong P."/>
            <person name="Grimwood J."/>
            <person name="Chapman J.A."/>
            <person name="Shapiro H."/>
            <person name="Aerts A."/>
            <person name="Otillar R.P."/>
            <person name="Terry A.Y."/>
            <person name="Boore J.L."/>
            <person name="Grigoriev I.V."/>
            <person name="Lindberg D.R."/>
            <person name="Seaver E.C."/>
            <person name="Weisblat D.A."/>
            <person name="Putnam N.H."/>
            <person name="Rokhsar D.S."/>
        </authorList>
    </citation>
    <scope>NUCLEOTIDE SEQUENCE</scope>
    <source>
        <strain evidence="13 15">I ESC-2004</strain>
    </source>
</reference>
<evidence type="ECO:0000259" key="12">
    <source>
        <dbReference type="PROSITE" id="PS51038"/>
    </source>
</evidence>
<dbReference type="PROSITE" id="PS00094">
    <property type="entry name" value="C5_MTASE_1"/>
    <property type="match status" value="1"/>
</dbReference>
<dbReference type="InterPro" id="IPR029063">
    <property type="entry name" value="SAM-dependent_MTases_sf"/>
</dbReference>
<dbReference type="NCBIfam" id="TIGR00675">
    <property type="entry name" value="dcm"/>
    <property type="match status" value="1"/>
</dbReference>
<dbReference type="InterPro" id="IPR050390">
    <property type="entry name" value="C5-Methyltransferase"/>
</dbReference>
<evidence type="ECO:0000256" key="7">
    <source>
        <dbReference type="PIRSR" id="PIRSR037404-1"/>
    </source>
</evidence>
<dbReference type="PROSITE" id="PS51038">
    <property type="entry name" value="BAH"/>
    <property type="match status" value="2"/>
</dbReference>
<evidence type="ECO:0000313" key="13">
    <source>
        <dbReference type="EMBL" id="ELU12454.1"/>
    </source>
</evidence>
<dbReference type="Proteomes" id="UP000014760">
    <property type="component" value="Unassembled WGS sequence"/>
</dbReference>
<sequence length="1007" mass="113372">MQEHSEWLAEQVISYDEGRDEDDLQLALCPAFRTFLRVTGITPKSKKLGKKTKPRQSLVIVKKEKMVATTTAAVRQLFSKDFKSLFGAATMSGDLEVIISDDEGEEDGDAPPRSAQLSRNPRGHKNRMLAGEVEWGPLLREDHCSSHYESATVDNVKISPGDYVQIEHDDSAKEPHLGRVISLFERQDSPEPQVHIHWLHYTSTTLLRETGKDNELYFSYDECQDVDLSSVMCRVNVTEVSQLTVNDSHVHYGMSDERLYCVEYVYNDTTGAFTSPAKPKKFTCPSCAVLKARRLKESPSISDGILQYWQNEYSIGCYMFVQTENKENSATLQDKEKVVANSKFPEQWRRQNDSGEPPRVAPLTIGRLLGIHWADDDDAHEVVLTLQRFFRPEETSLEKPWLKDIRLVFPSDQIFEARLDTTWGRCNVINAREYLDSLDEFLKESDNNFYYEKSYLHAEGLFIDFELDAKLLLRRKPIKREMRSKRSTRKRAKLMRFEDNPISIDDDDLIVVMSSDEEELASCQERSISWSSSDSSSDSSSYSVPSPIVSLPNVEAKLRSLDLFSGCGGLSLGLSQAGVSEACWAVERDPVIAEAFKRNFPKCCVYAADCNAMLGSILAGESCDPSGQVYPLKGEVDLISAGPPCQGYSLLNKFTSSEAYQFKNSLVVTALSFCDYYQPKYFVMENVSTFATHKGGNLLKLVIRCLLELGYQCRFGILQAGSYGVPQSRRRFILMAAAQGLLLPAFPEPIHAFPVAFCDVYIDKRKFKPGLERIKIGHLRPLQIRDAFDDLPDVAANSTTAVHIKPTAKSLPWSSDSSVVFDHCVRPVDALNAARFAHIPRVRGADWRDLPNISVPLSDGSQTNILKYPFKGQIEGCVRKGVCACVEGKKCKSERQKNTLIPWWLPHTAQSNNHWKGVYGRLDERGCFRTIITNPQPGVKQGRVLHPSKDRIASVRECARGQGFPDDYIFVGTIEKRYIQVGNAVPPPLAKAIGIEIRKSLISSQYR</sequence>
<dbReference type="OMA" id="IIPWSLV"/>
<dbReference type="EC" id="2.1.1.37" evidence="10"/>
<name>R7V1L1_CAPTE</name>
<keyword evidence="4 8" id="KW-0949">S-adenosyl-L-methionine</keyword>
<comment type="similarity">
    <text evidence="8 9">Belongs to the class I-like SAM-binding methyltransferase superfamily. C5-methyltransferase family.</text>
</comment>
<comment type="subcellular location">
    <subcellularLocation>
        <location evidence="1">Nucleus</location>
    </subcellularLocation>
</comment>
<protein>
    <recommendedName>
        <fullName evidence="10">Cytosine-specific methyltransferase</fullName>
        <ecNumber evidence="10">2.1.1.37</ecNumber>
    </recommendedName>
</protein>
<dbReference type="GO" id="GO:0003886">
    <property type="term" value="F:DNA (cytosine-5-)-methyltransferase activity"/>
    <property type="evidence" value="ECO:0007669"/>
    <property type="project" value="UniProtKB-EC"/>
</dbReference>
<dbReference type="InterPro" id="IPR001525">
    <property type="entry name" value="C5_MeTfrase"/>
</dbReference>
<feature type="active site" evidence="7 8">
    <location>
        <position position="645"/>
    </location>
</feature>
<dbReference type="Gene3D" id="2.30.30.490">
    <property type="match status" value="2"/>
</dbReference>
<gene>
    <name evidence="13" type="ORF">CAPTEDRAFT_222429</name>
</gene>
<dbReference type="EnsemblMetazoa" id="CapteT222429">
    <property type="protein sequence ID" value="CapteP222429"/>
    <property type="gene ID" value="CapteG222429"/>
</dbReference>
<dbReference type="SMART" id="SM00439">
    <property type="entry name" value="BAH"/>
    <property type="match status" value="2"/>
</dbReference>
<reference evidence="15" key="1">
    <citation type="submission" date="2012-12" db="EMBL/GenBank/DDBJ databases">
        <authorList>
            <person name="Hellsten U."/>
            <person name="Grimwood J."/>
            <person name="Chapman J.A."/>
            <person name="Shapiro H."/>
            <person name="Aerts A."/>
            <person name="Otillar R.P."/>
            <person name="Terry A.Y."/>
            <person name="Boore J.L."/>
            <person name="Simakov O."/>
            <person name="Marletaz F."/>
            <person name="Cho S.-J."/>
            <person name="Edsinger-Gonzales E."/>
            <person name="Havlak P."/>
            <person name="Kuo D.-H."/>
            <person name="Larsson T."/>
            <person name="Lv J."/>
            <person name="Arendt D."/>
            <person name="Savage R."/>
            <person name="Osoegawa K."/>
            <person name="de Jong P."/>
            <person name="Lindberg D.R."/>
            <person name="Seaver E.C."/>
            <person name="Weisblat D.A."/>
            <person name="Putnam N.H."/>
            <person name="Grigoriev I.V."/>
            <person name="Rokhsar D.S."/>
        </authorList>
    </citation>
    <scope>NUCLEOTIDE SEQUENCE</scope>
    <source>
        <strain evidence="15">I ESC-2004</strain>
    </source>
</reference>
<dbReference type="Pfam" id="PF00145">
    <property type="entry name" value="DNA_methylase"/>
    <property type="match status" value="2"/>
</dbReference>
<organism evidence="13">
    <name type="scientific">Capitella teleta</name>
    <name type="common">Polychaete worm</name>
    <dbReference type="NCBI Taxonomy" id="283909"/>
    <lineage>
        <taxon>Eukaryota</taxon>
        <taxon>Metazoa</taxon>
        <taxon>Spiralia</taxon>
        <taxon>Lophotrochozoa</taxon>
        <taxon>Annelida</taxon>
        <taxon>Polychaeta</taxon>
        <taxon>Sedentaria</taxon>
        <taxon>Scolecida</taxon>
        <taxon>Capitellidae</taxon>
        <taxon>Capitella</taxon>
    </lineage>
</organism>
<evidence type="ECO:0000313" key="15">
    <source>
        <dbReference type="Proteomes" id="UP000014760"/>
    </source>
</evidence>
<dbReference type="AlphaFoldDB" id="R7V1L1"/>
<dbReference type="EMBL" id="KB295955">
    <property type="protein sequence ID" value="ELU12454.1"/>
    <property type="molecule type" value="Genomic_DNA"/>
</dbReference>
<dbReference type="InterPro" id="IPR001025">
    <property type="entry name" value="BAH_dom"/>
</dbReference>
<feature type="domain" description="BAH" evidence="12">
    <location>
        <begin position="330"/>
        <end position="466"/>
    </location>
</feature>
<evidence type="ECO:0000313" key="14">
    <source>
        <dbReference type="EnsemblMetazoa" id="CapteP222429"/>
    </source>
</evidence>
<dbReference type="InterPro" id="IPR043151">
    <property type="entry name" value="BAH_sf"/>
</dbReference>
<feature type="region of interest" description="Disordered" evidence="11">
    <location>
        <begin position="102"/>
        <end position="125"/>
    </location>
</feature>
<dbReference type="GO" id="GO:0044027">
    <property type="term" value="P:negative regulation of gene expression via chromosomal CpG island methylation"/>
    <property type="evidence" value="ECO:0007669"/>
    <property type="project" value="TreeGrafter"/>
</dbReference>
<dbReference type="GO" id="GO:0003677">
    <property type="term" value="F:DNA binding"/>
    <property type="evidence" value="ECO:0007669"/>
    <property type="project" value="UniProtKB-KW"/>
</dbReference>
<evidence type="ECO:0000256" key="5">
    <source>
        <dbReference type="ARBA" id="ARBA00023125"/>
    </source>
</evidence>
<evidence type="ECO:0000256" key="6">
    <source>
        <dbReference type="ARBA" id="ARBA00023242"/>
    </source>
</evidence>
<evidence type="ECO:0000256" key="1">
    <source>
        <dbReference type="ARBA" id="ARBA00004123"/>
    </source>
</evidence>